<evidence type="ECO:0000313" key="3">
    <source>
        <dbReference type="Proteomes" id="UP000499080"/>
    </source>
</evidence>
<gene>
    <name evidence="2" type="ORF">AVEN_149818_1</name>
</gene>
<accession>A0A4Y2I290</accession>
<reference evidence="2 3" key="1">
    <citation type="journal article" date="2019" name="Sci. Rep.">
        <title>Orb-weaving spider Araneus ventricosus genome elucidates the spidroin gene catalogue.</title>
        <authorList>
            <person name="Kono N."/>
            <person name="Nakamura H."/>
            <person name="Ohtoshi R."/>
            <person name="Moran D.A.P."/>
            <person name="Shinohara A."/>
            <person name="Yoshida Y."/>
            <person name="Fujiwara M."/>
            <person name="Mori M."/>
            <person name="Tomita M."/>
            <person name="Arakawa K."/>
        </authorList>
    </citation>
    <scope>NUCLEOTIDE SEQUENCE [LARGE SCALE GENOMIC DNA]</scope>
</reference>
<comment type="caution">
    <text evidence="2">The sequence shown here is derived from an EMBL/GenBank/DDBJ whole genome shotgun (WGS) entry which is preliminary data.</text>
</comment>
<dbReference type="Proteomes" id="UP000499080">
    <property type="component" value="Unassembled WGS sequence"/>
</dbReference>
<feature type="region of interest" description="Disordered" evidence="1">
    <location>
        <begin position="1"/>
        <end position="45"/>
    </location>
</feature>
<keyword evidence="3" id="KW-1185">Reference proteome</keyword>
<dbReference type="EMBL" id="BGPR01104892">
    <property type="protein sequence ID" value="GBM71279.1"/>
    <property type="molecule type" value="Genomic_DNA"/>
</dbReference>
<dbReference type="AlphaFoldDB" id="A0A4Y2I290"/>
<evidence type="ECO:0000256" key="1">
    <source>
        <dbReference type="SAM" id="MobiDB-lite"/>
    </source>
</evidence>
<sequence>PLRRGYNISTGGVRAGDQLEDIGNPAGPQAGGVRQGQSCRGVFSDSTQQKWTTEIVTTPFTPGLFGRHELDSFNLGGHLPHPCYNLPLSARAVAGKDNWTPYLAHLPSKEENRLRRCYGDIFRASRSACEG</sequence>
<feature type="non-terminal residue" evidence="2">
    <location>
        <position position="1"/>
    </location>
</feature>
<proteinExistence type="predicted"/>
<name>A0A4Y2I290_ARAVE</name>
<evidence type="ECO:0000313" key="2">
    <source>
        <dbReference type="EMBL" id="GBM71279.1"/>
    </source>
</evidence>
<organism evidence="2 3">
    <name type="scientific">Araneus ventricosus</name>
    <name type="common">Orbweaver spider</name>
    <name type="synonym">Epeira ventricosa</name>
    <dbReference type="NCBI Taxonomy" id="182803"/>
    <lineage>
        <taxon>Eukaryota</taxon>
        <taxon>Metazoa</taxon>
        <taxon>Ecdysozoa</taxon>
        <taxon>Arthropoda</taxon>
        <taxon>Chelicerata</taxon>
        <taxon>Arachnida</taxon>
        <taxon>Araneae</taxon>
        <taxon>Araneomorphae</taxon>
        <taxon>Entelegynae</taxon>
        <taxon>Araneoidea</taxon>
        <taxon>Araneidae</taxon>
        <taxon>Araneus</taxon>
    </lineage>
</organism>
<protein>
    <submittedName>
        <fullName evidence="2">Uncharacterized protein</fullName>
    </submittedName>
</protein>